<feature type="domain" description="DUF8168" evidence="2">
    <location>
        <begin position="4"/>
        <end position="101"/>
    </location>
</feature>
<evidence type="ECO:0000313" key="4">
    <source>
        <dbReference type="Proteomes" id="UP000424673"/>
    </source>
</evidence>
<keyword evidence="4" id="KW-1185">Reference proteome</keyword>
<proteinExistence type="predicted"/>
<dbReference type="InterPro" id="IPR059012">
    <property type="entry name" value="DUF8168_C"/>
</dbReference>
<dbReference type="Pfam" id="PF26504">
    <property type="entry name" value="DUF8168_C"/>
    <property type="match status" value="1"/>
</dbReference>
<dbReference type="RefSeq" id="WP_154451479.1">
    <property type="nucleotide sequence ID" value="NZ_CP044328.1"/>
</dbReference>
<evidence type="ECO:0000313" key="3">
    <source>
        <dbReference type="EMBL" id="QGM93721.1"/>
    </source>
</evidence>
<gene>
    <name evidence="3" type="ORF">F7D13_06590</name>
</gene>
<evidence type="ECO:0000259" key="1">
    <source>
        <dbReference type="Pfam" id="PF26504"/>
    </source>
</evidence>
<organism evidence="3 4">
    <name type="scientific">Methylocystis rosea</name>
    <dbReference type="NCBI Taxonomy" id="173366"/>
    <lineage>
        <taxon>Bacteria</taxon>
        <taxon>Pseudomonadati</taxon>
        <taxon>Pseudomonadota</taxon>
        <taxon>Alphaproteobacteria</taxon>
        <taxon>Hyphomicrobiales</taxon>
        <taxon>Methylocystaceae</taxon>
        <taxon>Methylocystis</taxon>
    </lineage>
</organism>
<name>A0ABX6EK05_9HYPH</name>
<evidence type="ECO:0008006" key="5">
    <source>
        <dbReference type="Google" id="ProtNLM"/>
    </source>
</evidence>
<dbReference type="Proteomes" id="UP000424673">
    <property type="component" value="Chromosome"/>
</dbReference>
<sequence length="238" mass="26919">MEPYLFIGTISPERAQLTDQFTVEFRHVSSGASGRAKVSILLNQIAVWVESGSELDIHTLRNIVRNLVGHHLAMLGYVRGFAYDFEVTRVLNSSLGIDYVFGIDIPCISEPRKEIDIRGSLSRLRPKVSGVNGVFIQRCFSDLVSALKYADDTGFYCYRAIESLRHHCAAVHGLSKAGKHTQWKKFRELSECEEGCLRSIKESADPLRHADVFGSISDDRVRLLKETWAVVDRYLERI</sequence>
<protein>
    <recommendedName>
        <fullName evidence="5">DUF4276 family protein</fullName>
    </recommendedName>
</protein>
<dbReference type="InterPro" id="IPR059013">
    <property type="entry name" value="DUF8168_N"/>
</dbReference>
<dbReference type="EMBL" id="CP044328">
    <property type="protein sequence ID" value="QGM93721.1"/>
    <property type="molecule type" value="Genomic_DNA"/>
</dbReference>
<evidence type="ECO:0000259" key="2">
    <source>
        <dbReference type="Pfam" id="PF26505"/>
    </source>
</evidence>
<accession>A0ABX6EK05</accession>
<feature type="domain" description="DUF8168" evidence="1">
    <location>
        <begin position="123"/>
        <end position="236"/>
    </location>
</feature>
<dbReference type="Pfam" id="PF26505">
    <property type="entry name" value="DUF8168_N"/>
    <property type="match status" value="1"/>
</dbReference>
<reference evidence="4" key="1">
    <citation type="submission" date="2019-09" db="EMBL/GenBank/DDBJ databases">
        <title>Isolation and complete genome sequencing of Methylocystis species.</title>
        <authorList>
            <person name="Rumah B.L."/>
            <person name="Stead C.E."/>
            <person name="Stevens B.C."/>
            <person name="Minton N.P."/>
            <person name="Grosse-Honebrink A."/>
            <person name="Zhang Y."/>
        </authorList>
    </citation>
    <scope>NUCLEOTIDE SEQUENCE [LARGE SCALE GENOMIC DNA]</scope>
    <source>
        <strain evidence="4">BRCS1</strain>
    </source>
</reference>
<reference evidence="3 4" key="2">
    <citation type="journal article" date="2021" name="AMB Express">
        <title>Isolation and characterisation of Methylocystis spp. for poly-3-hydroxybutyrate production using waste methane feedstocks.</title>
        <authorList>
            <person name="Rumah B.L."/>
            <person name="Stead C.E."/>
            <person name="Claxton Stevens B.H."/>
            <person name="Minton N.P."/>
            <person name="Grosse-Honebrink A."/>
            <person name="Zhang Y."/>
        </authorList>
    </citation>
    <scope>NUCLEOTIDE SEQUENCE [LARGE SCALE GENOMIC DNA]</scope>
    <source>
        <strain evidence="3 4">BRCS1</strain>
    </source>
</reference>